<proteinExistence type="evidence at transcript level"/>
<dbReference type="AlphaFoldDB" id="I3STG9"/>
<reference evidence="1" key="1">
    <citation type="submission" date="2012-05" db="EMBL/GenBank/DDBJ databases">
        <authorList>
            <person name="Krishnakumar V."/>
            <person name="Cheung F."/>
            <person name="Xiao Y."/>
            <person name="Chan A."/>
            <person name="Moskal W.A."/>
            <person name="Town C.D."/>
        </authorList>
    </citation>
    <scope>NUCLEOTIDE SEQUENCE</scope>
</reference>
<protein>
    <submittedName>
        <fullName evidence="1">Uncharacterized protein</fullName>
    </submittedName>
</protein>
<sequence length="42" mass="4528">MTCALQTPSFAKPQNYGFSCHFEKHIGNPSKLLGLAYKGGAN</sequence>
<evidence type="ECO:0000313" key="1">
    <source>
        <dbReference type="EMBL" id="AFK43561.1"/>
    </source>
</evidence>
<name>I3STG9_LOTJA</name>
<dbReference type="EMBL" id="BT143767">
    <property type="protein sequence ID" value="AFK43561.1"/>
    <property type="molecule type" value="mRNA"/>
</dbReference>
<accession>I3STG9</accession>
<organism evidence="1">
    <name type="scientific">Lotus japonicus</name>
    <name type="common">Lotus corniculatus var. japonicus</name>
    <dbReference type="NCBI Taxonomy" id="34305"/>
    <lineage>
        <taxon>Eukaryota</taxon>
        <taxon>Viridiplantae</taxon>
        <taxon>Streptophyta</taxon>
        <taxon>Embryophyta</taxon>
        <taxon>Tracheophyta</taxon>
        <taxon>Spermatophyta</taxon>
        <taxon>Magnoliopsida</taxon>
        <taxon>eudicotyledons</taxon>
        <taxon>Gunneridae</taxon>
        <taxon>Pentapetalae</taxon>
        <taxon>rosids</taxon>
        <taxon>fabids</taxon>
        <taxon>Fabales</taxon>
        <taxon>Fabaceae</taxon>
        <taxon>Papilionoideae</taxon>
        <taxon>50 kb inversion clade</taxon>
        <taxon>NPAAA clade</taxon>
        <taxon>Hologalegina</taxon>
        <taxon>robinioid clade</taxon>
        <taxon>Loteae</taxon>
        <taxon>Lotus</taxon>
    </lineage>
</organism>